<dbReference type="KEGG" id="dpx:DAPPUDRAFT_253253"/>
<protein>
    <submittedName>
        <fullName evidence="2">Uncharacterized protein</fullName>
    </submittedName>
</protein>
<evidence type="ECO:0000313" key="2">
    <source>
        <dbReference type="EMBL" id="EFX73368.1"/>
    </source>
</evidence>
<dbReference type="HOGENOM" id="CLU_2778454_0_0_1"/>
<organism evidence="2 3">
    <name type="scientific">Daphnia pulex</name>
    <name type="common">Water flea</name>
    <dbReference type="NCBI Taxonomy" id="6669"/>
    <lineage>
        <taxon>Eukaryota</taxon>
        <taxon>Metazoa</taxon>
        <taxon>Ecdysozoa</taxon>
        <taxon>Arthropoda</taxon>
        <taxon>Crustacea</taxon>
        <taxon>Branchiopoda</taxon>
        <taxon>Diplostraca</taxon>
        <taxon>Cladocera</taxon>
        <taxon>Anomopoda</taxon>
        <taxon>Daphniidae</taxon>
        <taxon>Daphnia</taxon>
    </lineage>
</organism>
<evidence type="ECO:0000256" key="1">
    <source>
        <dbReference type="SAM" id="MobiDB-lite"/>
    </source>
</evidence>
<proteinExistence type="predicted"/>
<sequence>MQPSSSNETEEVISEDACSDNEQSTDTEEQPSSALYLNEACHEDTPLTFKRLLQHFAVYTKQKKSSIIS</sequence>
<evidence type="ECO:0000313" key="3">
    <source>
        <dbReference type="Proteomes" id="UP000000305"/>
    </source>
</evidence>
<name>E9H4E4_DAPPU</name>
<gene>
    <name evidence="2" type="ORF">DAPPUDRAFT_253253</name>
</gene>
<dbReference type="InParanoid" id="E9H4E4"/>
<feature type="compositionally biased region" description="Acidic residues" evidence="1">
    <location>
        <begin position="8"/>
        <end position="29"/>
    </location>
</feature>
<dbReference type="Proteomes" id="UP000000305">
    <property type="component" value="Unassembled WGS sequence"/>
</dbReference>
<accession>E9H4E4</accession>
<dbReference type="OrthoDB" id="6391281at2759"/>
<keyword evidence="3" id="KW-1185">Reference proteome</keyword>
<feature type="region of interest" description="Disordered" evidence="1">
    <location>
        <begin position="1"/>
        <end position="32"/>
    </location>
</feature>
<reference evidence="2 3" key="1">
    <citation type="journal article" date="2011" name="Science">
        <title>The ecoresponsive genome of Daphnia pulex.</title>
        <authorList>
            <person name="Colbourne J.K."/>
            <person name="Pfrender M.E."/>
            <person name="Gilbert D."/>
            <person name="Thomas W.K."/>
            <person name="Tucker A."/>
            <person name="Oakley T.H."/>
            <person name="Tokishita S."/>
            <person name="Aerts A."/>
            <person name="Arnold G.J."/>
            <person name="Basu M.K."/>
            <person name="Bauer D.J."/>
            <person name="Caceres C.E."/>
            <person name="Carmel L."/>
            <person name="Casola C."/>
            <person name="Choi J.H."/>
            <person name="Detter J.C."/>
            <person name="Dong Q."/>
            <person name="Dusheyko S."/>
            <person name="Eads B.D."/>
            <person name="Frohlich T."/>
            <person name="Geiler-Samerotte K.A."/>
            <person name="Gerlach D."/>
            <person name="Hatcher P."/>
            <person name="Jogdeo S."/>
            <person name="Krijgsveld J."/>
            <person name="Kriventseva E.V."/>
            <person name="Kultz D."/>
            <person name="Laforsch C."/>
            <person name="Lindquist E."/>
            <person name="Lopez J."/>
            <person name="Manak J.R."/>
            <person name="Muller J."/>
            <person name="Pangilinan J."/>
            <person name="Patwardhan R.P."/>
            <person name="Pitluck S."/>
            <person name="Pritham E.J."/>
            <person name="Rechtsteiner A."/>
            <person name="Rho M."/>
            <person name="Rogozin I.B."/>
            <person name="Sakarya O."/>
            <person name="Salamov A."/>
            <person name="Schaack S."/>
            <person name="Shapiro H."/>
            <person name="Shiga Y."/>
            <person name="Skalitzky C."/>
            <person name="Smith Z."/>
            <person name="Souvorov A."/>
            <person name="Sung W."/>
            <person name="Tang Z."/>
            <person name="Tsuchiya D."/>
            <person name="Tu H."/>
            <person name="Vos H."/>
            <person name="Wang M."/>
            <person name="Wolf Y.I."/>
            <person name="Yamagata H."/>
            <person name="Yamada T."/>
            <person name="Ye Y."/>
            <person name="Shaw J.R."/>
            <person name="Andrews J."/>
            <person name="Crease T.J."/>
            <person name="Tang H."/>
            <person name="Lucas S.M."/>
            <person name="Robertson H.M."/>
            <person name="Bork P."/>
            <person name="Koonin E.V."/>
            <person name="Zdobnov E.M."/>
            <person name="Grigoriev I.V."/>
            <person name="Lynch M."/>
            <person name="Boore J.L."/>
        </authorList>
    </citation>
    <scope>NUCLEOTIDE SEQUENCE [LARGE SCALE GENOMIC DNA]</scope>
</reference>
<dbReference type="AlphaFoldDB" id="E9H4E4"/>
<dbReference type="EMBL" id="GL732591">
    <property type="protein sequence ID" value="EFX73368.1"/>
    <property type="molecule type" value="Genomic_DNA"/>
</dbReference>